<dbReference type="Proteomes" id="UP000266723">
    <property type="component" value="Unassembled WGS sequence"/>
</dbReference>
<keyword evidence="3" id="KW-1185">Reference proteome</keyword>
<accession>A0ABQ7AT96</accession>
<evidence type="ECO:0000313" key="3">
    <source>
        <dbReference type="Proteomes" id="UP000266723"/>
    </source>
</evidence>
<proteinExistence type="predicted"/>
<protein>
    <submittedName>
        <fullName evidence="2">Uncharacterized protein</fullName>
    </submittedName>
</protein>
<dbReference type="EMBL" id="QGKV02001556">
    <property type="protein sequence ID" value="KAF3517345.1"/>
    <property type="molecule type" value="Genomic_DNA"/>
</dbReference>
<reference evidence="2 3" key="1">
    <citation type="journal article" date="2020" name="BMC Genomics">
        <title>Intraspecific diversification of the crop wild relative Brassica cretica Lam. using demographic model selection.</title>
        <authorList>
            <person name="Kioukis A."/>
            <person name="Michalopoulou V.A."/>
            <person name="Briers L."/>
            <person name="Pirintsos S."/>
            <person name="Studholme D.J."/>
            <person name="Pavlidis P."/>
            <person name="Sarris P.F."/>
        </authorList>
    </citation>
    <scope>NUCLEOTIDE SEQUENCE [LARGE SCALE GENOMIC DNA]</scope>
    <source>
        <strain evidence="3">cv. PFS-1207/04</strain>
    </source>
</reference>
<feature type="region of interest" description="Disordered" evidence="1">
    <location>
        <begin position="1"/>
        <end position="26"/>
    </location>
</feature>
<evidence type="ECO:0000256" key="1">
    <source>
        <dbReference type="SAM" id="MobiDB-lite"/>
    </source>
</evidence>
<name>A0ABQ7AT96_BRACR</name>
<evidence type="ECO:0000313" key="2">
    <source>
        <dbReference type="EMBL" id="KAF3517345.1"/>
    </source>
</evidence>
<comment type="caution">
    <text evidence="2">The sequence shown here is derived from an EMBL/GenBank/DDBJ whole genome shotgun (WGS) entry which is preliminary data.</text>
</comment>
<sequence length="75" mass="7883">MSSSHGDKRSFDVEMGEATSPAPIPTSPVEAAVCVADHLSFRERLVRCQAEKEQVQAGVEFPSSSALAIALGHGT</sequence>
<feature type="compositionally biased region" description="Basic and acidic residues" evidence="1">
    <location>
        <begin position="1"/>
        <end position="12"/>
    </location>
</feature>
<organism evidence="2 3">
    <name type="scientific">Brassica cretica</name>
    <name type="common">Mustard</name>
    <dbReference type="NCBI Taxonomy" id="69181"/>
    <lineage>
        <taxon>Eukaryota</taxon>
        <taxon>Viridiplantae</taxon>
        <taxon>Streptophyta</taxon>
        <taxon>Embryophyta</taxon>
        <taxon>Tracheophyta</taxon>
        <taxon>Spermatophyta</taxon>
        <taxon>Magnoliopsida</taxon>
        <taxon>eudicotyledons</taxon>
        <taxon>Gunneridae</taxon>
        <taxon>Pentapetalae</taxon>
        <taxon>rosids</taxon>
        <taxon>malvids</taxon>
        <taxon>Brassicales</taxon>
        <taxon>Brassicaceae</taxon>
        <taxon>Brassiceae</taxon>
        <taxon>Brassica</taxon>
    </lineage>
</organism>
<gene>
    <name evidence="2" type="ORF">DY000_02062858</name>
</gene>